<keyword evidence="1" id="KW-1133">Transmembrane helix</keyword>
<dbReference type="Pfam" id="PF08592">
    <property type="entry name" value="Anthrone_oxy"/>
    <property type="match status" value="1"/>
</dbReference>
<organism evidence="2">
    <name type="scientific">Calcidiscus leptoporus</name>
    <dbReference type="NCBI Taxonomy" id="127549"/>
    <lineage>
        <taxon>Eukaryota</taxon>
        <taxon>Haptista</taxon>
        <taxon>Haptophyta</taxon>
        <taxon>Prymnesiophyceae</taxon>
        <taxon>Coccolithales</taxon>
        <taxon>Calcidiscaceae</taxon>
        <taxon>Calcidiscus</taxon>
    </lineage>
</organism>
<name>A0A7S0IYX1_9EUKA</name>
<feature type="transmembrane region" description="Helical" evidence="1">
    <location>
        <begin position="114"/>
        <end position="137"/>
    </location>
</feature>
<accession>A0A7S0IYX1</accession>
<keyword evidence="1" id="KW-0472">Membrane</keyword>
<dbReference type="InterPro" id="IPR013901">
    <property type="entry name" value="Anthrone_oxy"/>
</dbReference>
<feature type="transmembrane region" description="Helical" evidence="1">
    <location>
        <begin position="67"/>
        <end position="94"/>
    </location>
</feature>
<protein>
    <recommendedName>
        <fullName evidence="3">DUF1772 domain-containing protein</fullName>
    </recommendedName>
</protein>
<evidence type="ECO:0000256" key="1">
    <source>
        <dbReference type="SAM" id="Phobius"/>
    </source>
</evidence>
<keyword evidence="1" id="KW-0812">Transmembrane</keyword>
<proteinExistence type="predicted"/>
<reference evidence="2" key="1">
    <citation type="submission" date="2021-01" db="EMBL/GenBank/DDBJ databases">
        <authorList>
            <person name="Corre E."/>
            <person name="Pelletier E."/>
            <person name="Niang G."/>
            <person name="Scheremetjew M."/>
            <person name="Finn R."/>
            <person name="Kale V."/>
            <person name="Holt S."/>
            <person name="Cochrane G."/>
            <person name="Meng A."/>
            <person name="Brown T."/>
            <person name="Cohen L."/>
        </authorList>
    </citation>
    <scope>NUCLEOTIDE SEQUENCE</scope>
    <source>
        <strain evidence="2">RCC1130</strain>
    </source>
</reference>
<evidence type="ECO:0008006" key="3">
    <source>
        <dbReference type="Google" id="ProtNLM"/>
    </source>
</evidence>
<gene>
    <name evidence="2" type="ORF">CLEP1334_LOCUS11116</name>
</gene>
<evidence type="ECO:0000313" key="2">
    <source>
        <dbReference type="EMBL" id="CAD8535836.1"/>
    </source>
</evidence>
<dbReference type="EMBL" id="HBER01022117">
    <property type="protein sequence ID" value="CAD8535836.1"/>
    <property type="molecule type" value="Transcribed_RNA"/>
</dbReference>
<feature type="transmembrane region" description="Helical" evidence="1">
    <location>
        <begin position="149"/>
        <end position="170"/>
    </location>
</feature>
<sequence length="235" mass="25557">MLLLLRKTSAPLAPLLHARHHLPAPHLLAAAGIVRNGSPVVRRLLAWVRRLFPRVRTRMANLDAGQLLLQTGMLGSGVLSGLYFIFSFCVMNALNMQPPASAISTMNTINRVIVNPPFMLIFLGTPLVCALLLQSCVKEGIGTSLDNKCTTAGALSLLVGEFLLTLAVHIPKNDALATYTLGSRSDASVWADYCTTWTAWNHVRMLTSVATMALFSLGLHFRATRLAAVRPTQMQ</sequence>
<dbReference type="AlphaFoldDB" id="A0A7S0IYX1"/>